<dbReference type="Pfam" id="PF01381">
    <property type="entry name" value="HTH_3"/>
    <property type="match status" value="1"/>
</dbReference>
<dbReference type="PANTHER" id="PTHR46797">
    <property type="entry name" value="HTH-TYPE TRANSCRIPTIONAL REGULATOR"/>
    <property type="match status" value="1"/>
</dbReference>
<protein>
    <recommendedName>
        <fullName evidence="2">HTH cro/C1-type domain-containing protein</fullName>
    </recommendedName>
</protein>
<keyword evidence="4" id="KW-1185">Reference proteome</keyword>
<dbReference type="InterPro" id="IPR010982">
    <property type="entry name" value="Lambda_DNA-bd_dom_sf"/>
</dbReference>
<name>A0ABQ4RVD6_9HYPH</name>
<gene>
    <name evidence="3" type="ORF">OCOJLMKI_1376</name>
</gene>
<evidence type="ECO:0000256" key="1">
    <source>
        <dbReference type="ARBA" id="ARBA00023125"/>
    </source>
</evidence>
<feature type="domain" description="HTH cro/C1-type" evidence="2">
    <location>
        <begin position="68"/>
        <end position="122"/>
    </location>
</feature>
<dbReference type="EMBL" id="BPQP01000020">
    <property type="protein sequence ID" value="GJD94174.1"/>
    <property type="molecule type" value="Genomic_DNA"/>
</dbReference>
<dbReference type="Proteomes" id="UP001055125">
    <property type="component" value="Unassembled WGS sequence"/>
</dbReference>
<dbReference type="SMART" id="SM00530">
    <property type="entry name" value="HTH_XRE"/>
    <property type="match status" value="1"/>
</dbReference>
<comment type="caution">
    <text evidence="3">The sequence shown here is derived from an EMBL/GenBank/DDBJ whole genome shotgun (WGS) entry which is preliminary data.</text>
</comment>
<reference evidence="3" key="2">
    <citation type="submission" date="2021-08" db="EMBL/GenBank/DDBJ databases">
        <authorList>
            <person name="Tani A."/>
            <person name="Ola A."/>
            <person name="Ogura Y."/>
            <person name="Katsura K."/>
            <person name="Hayashi T."/>
        </authorList>
    </citation>
    <scope>NUCLEOTIDE SEQUENCE</scope>
    <source>
        <strain evidence="3">DSM 19015</strain>
    </source>
</reference>
<dbReference type="SUPFAM" id="SSF47413">
    <property type="entry name" value="lambda repressor-like DNA-binding domains"/>
    <property type="match status" value="1"/>
</dbReference>
<dbReference type="PROSITE" id="PS50943">
    <property type="entry name" value="HTH_CROC1"/>
    <property type="match status" value="1"/>
</dbReference>
<evidence type="ECO:0000259" key="2">
    <source>
        <dbReference type="PROSITE" id="PS50943"/>
    </source>
</evidence>
<dbReference type="PANTHER" id="PTHR46797:SF1">
    <property type="entry name" value="METHYLPHOSPHONATE SYNTHASE"/>
    <property type="match status" value="1"/>
</dbReference>
<keyword evidence="1" id="KW-0238">DNA-binding</keyword>
<dbReference type="Gene3D" id="1.10.260.40">
    <property type="entry name" value="lambda repressor-like DNA-binding domains"/>
    <property type="match status" value="1"/>
</dbReference>
<proteinExistence type="predicted"/>
<sequence>MTVQTIVTPGGERLVVLSEADYAALVEAGEDAEDRAALGCFRARLASGEEEMIPSEVVDRLLGGENRIRVWREHRCLSAKALAERSGIAQGFLSQIETGKREGTIETLRKIAAALSVTIDDLVG</sequence>
<reference evidence="3" key="1">
    <citation type="journal article" date="2021" name="Front. Microbiol.">
        <title>Comprehensive Comparative Genomics and Phenotyping of Methylobacterium Species.</title>
        <authorList>
            <person name="Alessa O."/>
            <person name="Ogura Y."/>
            <person name="Fujitani Y."/>
            <person name="Takami H."/>
            <person name="Hayashi T."/>
            <person name="Sahin N."/>
            <person name="Tani A."/>
        </authorList>
    </citation>
    <scope>NUCLEOTIDE SEQUENCE</scope>
    <source>
        <strain evidence="3">DSM 19015</strain>
    </source>
</reference>
<dbReference type="CDD" id="cd00093">
    <property type="entry name" value="HTH_XRE"/>
    <property type="match status" value="1"/>
</dbReference>
<evidence type="ECO:0000313" key="4">
    <source>
        <dbReference type="Proteomes" id="UP001055125"/>
    </source>
</evidence>
<accession>A0ABQ4RVD6</accession>
<dbReference type="InterPro" id="IPR001387">
    <property type="entry name" value="Cro/C1-type_HTH"/>
</dbReference>
<evidence type="ECO:0000313" key="3">
    <source>
        <dbReference type="EMBL" id="GJD94174.1"/>
    </source>
</evidence>
<dbReference type="InterPro" id="IPR050807">
    <property type="entry name" value="TransReg_Diox_bact_type"/>
</dbReference>
<organism evidence="3 4">
    <name type="scientific">Methylobacterium iners</name>
    <dbReference type="NCBI Taxonomy" id="418707"/>
    <lineage>
        <taxon>Bacteria</taxon>
        <taxon>Pseudomonadati</taxon>
        <taxon>Pseudomonadota</taxon>
        <taxon>Alphaproteobacteria</taxon>
        <taxon>Hyphomicrobiales</taxon>
        <taxon>Methylobacteriaceae</taxon>
        <taxon>Methylobacterium</taxon>
    </lineage>
</organism>
<dbReference type="RefSeq" id="WP_238243365.1">
    <property type="nucleotide sequence ID" value="NZ_BPQP01000020.1"/>
</dbReference>